<name>A0AC11EKC9_SHEEP</name>
<reference evidence="1" key="1">
    <citation type="submission" date="2020-11" db="EMBL/GenBank/DDBJ databases">
        <authorList>
            <person name="Davenport K.M."/>
            <person name="Bickhart D.M."/>
            <person name="Smith T.P.L."/>
            <person name="Murdoch B.M."/>
            <person name="Rosen B.D."/>
        </authorList>
    </citation>
    <scope>NUCLEOTIDE SEQUENCE [LARGE SCALE GENOMIC DNA]</scope>
    <source>
        <strain evidence="1">OAR_USU_Benz2616</strain>
    </source>
</reference>
<accession>A0AC11EKC9</accession>
<proteinExistence type="predicted"/>
<protein>
    <submittedName>
        <fullName evidence="1">Oxysterol binding protein like 2</fullName>
    </submittedName>
</protein>
<organism evidence="1">
    <name type="scientific">Ovis aries</name>
    <name type="common">Sheep</name>
    <dbReference type="NCBI Taxonomy" id="9940"/>
    <lineage>
        <taxon>Eukaryota</taxon>
        <taxon>Metazoa</taxon>
        <taxon>Chordata</taxon>
        <taxon>Craniata</taxon>
        <taxon>Vertebrata</taxon>
        <taxon>Euteleostomi</taxon>
        <taxon>Mammalia</taxon>
        <taxon>Eutheria</taxon>
        <taxon>Laurasiatheria</taxon>
        <taxon>Artiodactyla</taxon>
        <taxon>Ruminantia</taxon>
        <taxon>Pecora</taxon>
        <taxon>Bovidae</taxon>
        <taxon>Caprinae</taxon>
        <taxon>Ovis</taxon>
    </lineage>
</organism>
<sequence length="437" mass="50341">MNGEEEFFDAVTGFDSDNSSGEFSEANQRLTGVIHVDSSKSNGIGKVGDGPPQENGIQKHRTSLPAPMFTRSDFSVWSILKKCIGLELSKITMPIAFNEPLSFLQRITEYMEHVYLIHRASRQPQSLERMQSVAAFAVSAVASQWERTGKPFNPLLGETYELIREDLGFRFISEQVSHHPPISAFYSEGLHQDFLFHGSIYPKLKFWGKSVEAEPRGTITLELLKHKEAYTWTNPTCCVHNVIIGKLWIEQYGTVEILNHRTGDKCVLHFKPCGLFGKELHKVEGYIQDKSKKKLFMIYGKWTECLWGIDPVAYESFRKQERRGDSLRKTKPMYNFTSFTVSLNELETGMEKILAPTDCRLRPDIRGMENGNMDLASQEKERLEEKQREARRERAREEAEWQTRWFHRGSNPYTGTPDWLYAGGYFERDFSGCPDIY</sequence>
<reference evidence="1" key="2">
    <citation type="submission" date="2025-08" db="UniProtKB">
        <authorList>
            <consortium name="Ensembl"/>
        </authorList>
    </citation>
    <scope>IDENTIFICATION</scope>
</reference>
<dbReference type="Ensembl" id="ENSOART00020046072.1">
    <property type="protein sequence ID" value="ENSOARP00020059603.1"/>
    <property type="gene ID" value="ENSOARG00020006432.2"/>
</dbReference>
<evidence type="ECO:0000313" key="1">
    <source>
        <dbReference type="Ensembl" id="ENSOARP00020059603.1"/>
    </source>
</evidence>
<reference evidence="1" key="3">
    <citation type="submission" date="2025-09" db="UniProtKB">
        <authorList>
            <consortium name="Ensembl"/>
        </authorList>
    </citation>
    <scope>IDENTIFICATION</scope>
</reference>
<gene>
    <name evidence="1" type="primary">OSBPL2</name>
</gene>